<feature type="region of interest" description="Disordered" evidence="1">
    <location>
        <begin position="122"/>
        <end position="144"/>
    </location>
</feature>
<keyword evidence="3" id="KW-1185">Reference proteome</keyword>
<proteinExistence type="predicted"/>
<organism evidence="2 3">
    <name type="scientific">Planotetraspora phitsanulokensis</name>
    <dbReference type="NCBI Taxonomy" id="575192"/>
    <lineage>
        <taxon>Bacteria</taxon>
        <taxon>Bacillati</taxon>
        <taxon>Actinomycetota</taxon>
        <taxon>Actinomycetes</taxon>
        <taxon>Streptosporangiales</taxon>
        <taxon>Streptosporangiaceae</taxon>
        <taxon>Planotetraspora</taxon>
    </lineage>
</organism>
<gene>
    <name evidence="2" type="ORF">Pph01_62460</name>
</gene>
<comment type="caution">
    <text evidence="2">The sequence shown here is derived from an EMBL/GenBank/DDBJ whole genome shotgun (WGS) entry which is preliminary data.</text>
</comment>
<name>A0A8J3U9S1_9ACTN</name>
<dbReference type="AlphaFoldDB" id="A0A8J3U9S1"/>
<reference evidence="2 3" key="1">
    <citation type="submission" date="2021-01" db="EMBL/GenBank/DDBJ databases">
        <title>Whole genome shotgun sequence of Planotetraspora phitsanulokensis NBRC 104273.</title>
        <authorList>
            <person name="Komaki H."/>
            <person name="Tamura T."/>
        </authorList>
    </citation>
    <scope>NUCLEOTIDE SEQUENCE [LARGE SCALE GENOMIC DNA]</scope>
    <source>
        <strain evidence="2 3">NBRC 104273</strain>
    </source>
</reference>
<dbReference type="EMBL" id="BOOP01000031">
    <property type="protein sequence ID" value="GII41243.1"/>
    <property type="molecule type" value="Genomic_DNA"/>
</dbReference>
<evidence type="ECO:0000313" key="3">
    <source>
        <dbReference type="Proteomes" id="UP000622547"/>
    </source>
</evidence>
<protein>
    <submittedName>
        <fullName evidence="2">Uncharacterized protein</fullName>
    </submittedName>
</protein>
<sequence>MAVPGLLGVQREAGNRAAGVLVSRQTAAEISKEMDTFACEYLGMTGDLEDLWNKKGRDLPAAVNDPVFRDLWFKSVNSRKMDIDNASRSLRGVFEADTKNATRDLASAKKRSLEDLARGLAAAAKENRSRPPEPTGVEDHDKAMSRVAGERRLNVRDLIDTATLVDFLRNWDELLRSVPVGSRKPDTFQPFGQQPTPPPAAGDPFGLMAGPRGPGPILFDPRESREKLLQRGGEVVIDETRLAVIGKVYAECAANERDFRQLADALINEDANLAALAQAPDPTLLRRVSGLRGSSDAEAGSVITRVTRENIKHLDDLLGKLPTLDWKALRVTHDLLLSGAYSGPSGVSWQNLTEKTFIEGYFKRKAEAERAAAERRMYGELVLGGLSLIALLSPAAPLAAAVLATADVYGAATAVGAIGESRRADKRADDLGAAAGAGFGDPEEAKRARKEADDRKAGLAMDLLMAALPFVPGAAKGVKTLHSEGRFTAFADEAMAMARALHKDQRGAVRIDVLLTGGLSAAVGVPARREQVLDHMVGMIKAETRRTRPVLVAPALAARPGAERLLHAGSYYGLPDYQRCHLIGPGVGFDEYPILLGPGTANAFTNNHIEGFMRGHRKSGSIVDYTVLYSGYTGEELRPWLRSLLGKADPEIIARLQHDNLRIEPFLKVATYDINITDVAGRTRLYRANITIGLPGSGQVTLLKPTLVP</sequence>
<evidence type="ECO:0000313" key="2">
    <source>
        <dbReference type="EMBL" id="GII41243.1"/>
    </source>
</evidence>
<accession>A0A8J3U9S1</accession>
<feature type="compositionally biased region" description="Basic and acidic residues" evidence="1">
    <location>
        <begin position="125"/>
        <end position="144"/>
    </location>
</feature>
<dbReference type="Proteomes" id="UP000622547">
    <property type="component" value="Unassembled WGS sequence"/>
</dbReference>
<evidence type="ECO:0000256" key="1">
    <source>
        <dbReference type="SAM" id="MobiDB-lite"/>
    </source>
</evidence>